<feature type="non-terminal residue" evidence="13">
    <location>
        <position position="1"/>
    </location>
</feature>
<dbReference type="GO" id="GO:0016459">
    <property type="term" value="C:myosin complex"/>
    <property type="evidence" value="ECO:0007669"/>
    <property type="project" value="UniProtKB-KW"/>
</dbReference>
<keyword evidence="14" id="KW-1185">Reference proteome</keyword>
<evidence type="ECO:0000256" key="3">
    <source>
        <dbReference type="ARBA" id="ARBA00022490"/>
    </source>
</evidence>
<evidence type="ECO:0000259" key="12">
    <source>
        <dbReference type="PROSITE" id="PS51456"/>
    </source>
</evidence>
<dbReference type="AlphaFoldDB" id="A0A7L2INS4"/>
<evidence type="ECO:0000256" key="8">
    <source>
        <dbReference type="ARBA" id="ARBA00023175"/>
    </source>
</evidence>
<feature type="non-terminal residue" evidence="13">
    <location>
        <position position="98"/>
    </location>
</feature>
<dbReference type="GO" id="GO:0005524">
    <property type="term" value="F:ATP binding"/>
    <property type="evidence" value="ECO:0007669"/>
    <property type="project" value="UniProtKB-KW"/>
</dbReference>
<keyword evidence="9" id="KW-0206">Cytoskeleton</keyword>
<dbReference type="GO" id="GO:0004674">
    <property type="term" value="F:protein serine/threonine kinase activity"/>
    <property type="evidence" value="ECO:0007669"/>
    <property type="project" value="TreeGrafter"/>
</dbReference>
<evidence type="ECO:0000256" key="9">
    <source>
        <dbReference type="ARBA" id="ARBA00023212"/>
    </source>
</evidence>
<sequence>PPAGADGNLAALSELDEAVLLDGLRERFLRQHVYVSAGGWGRGQHSFTVSFFLRQVSERYRHHEKGKLPPHIFAVASRAYHAMLGRGGGGTESQCIVI</sequence>
<evidence type="ECO:0000256" key="4">
    <source>
        <dbReference type="ARBA" id="ARBA00022737"/>
    </source>
</evidence>
<proteinExistence type="inferred from homology"/>
<evidence type="ECO:0000256" key="5">
    <source>
        <dbReference type="ARBA" id="ARBA00022741"/>
    </source>
</evidence>
<comment type="caution">
    <text evidence="13">The sequence shown here is derived from an EMBL/GenBank/DDBJ whole genome shotgun (WGS) entry which is preliminary data.</text>
</comment>
<dbReference type="Pfam" id="PF00063">
    <property type="entry name" value="Myosin_head"/>
    <property type="match status" value="1"/>
</dbReference>
<dbReference type="Gene3D" id="3.40.850.10">
    <property type="entry name" value="Kinesin motor domain"/>
    <property type="match status" value="1"/>
</dbReference>
<evidence type="ECO:0000256" key="10">
    <source>
        <dbReference type="ARBA" id="ARBA00023273"/>
    </source>
</evidence>
<name>A0A7L2INS4_9PICI</name>
<dbReference type="GO" id="GO:0030832">
    <property type="term" value="P:regulation of actin filament length"/>
    <property type="evidence" value="ECO:0007669"/>
    <property type="project" value="TreeGrafter"/>
</dbReference>
<evidence type="ECO:0000313" key="13">
    <source>
        <dbReference type="EMBL" id="NXR12547.1"/>
    </source>
</evidence>
<gene>
    <name evidence="13" type="primary">Myo9a_0</name>
    <name evidence="13" type="ORF">SEMFRA_R11416</name>
</gene>
<dbReference type="Proteomes" id="UP000536381">
    <property type="component" value="Unassembled WGS sequence"/>
</dbReference>
<dbReference type="InterPro" id="IPR027417">
    <property type="entry name" value="P-loop_NTPase"/>
</dbReference>
<keyword evidence="11" id="KW-0009">Actin-binding</keyword>
<keyword evidence="3" id="KW-0963">Cytoplasm</keyword>
<protein>
    <submittedName>
        <fullName evidence="13">MYO9A protein</fullName>
    </submittedName>
</protein>
<dbReference type="InterPro" id="IPR052409">
    <property type="entry name" value="Myosin-III_kinase_activity"/>
</dbReference>
<dbReference type="GO" id="GO:0003779">
    <property type="term" value="F:actin binding"/>
    <property type="evidence" value="ECO:0007669"/>
    <property type="project" value="UniProtKB-KW"/>
</dbReference>
<dbReference type="InterPro" id="IPR001609">
    <property type="entry name" value="Myosin_head_motor_dom-like"/>
</dbReference>
<dbReference type="GO" id="GO:0042995">
    <property type="term" value="C:cell projection"/>
    <property type="evidence" value="ECO:0007669"/>
    <property type="project" value="UniProtKB-SubCell"/>
</dbReference>
<keyword evidence="10" id="KW-0966">Cell projection</keyword>
<organism evidence="13 14">
    <name type="scientific">Semnornis frantzii</name>
    <dbReference type="NCBI Taxonomy" id="91796"/>
    <lineage>
        <taxon>Eukaryota</taxon>
        <taxon>Metazoa</taxon>
        <taxon>Chordata</taxon>
        <taxon>Craniata</taxon>
        <taxon>Vertebrata</taxon>
        <taxon>Euteleostomi</taxon>
        <taxon>Archelosauria</taxon>
        <taxon>Archosauria</taxon>
        <taxon>Dinosauria</taxon>
        <taxon>Saurischia</taxon>
        <taxon>Theropoda</taxon>
        <taxon>Coelurosauria</taxon>
        <taxon>Aves</taxon>
        <taxon>Neognathae</taxon>
        <taxon>Neoaves</taxon>
        <taxon>Telluraves</taxon>
        <taxon>Coraciimorphae</taxon>
        <taxon>Piciformes</taxon>
        <taxon>Ramphastidae</taxon>
        <taxon>Semnornis</taxon>
    </lineage>
</organism>
<reference evidence="13 14" key="1">
    <citation type="submission" date="2019-09" db="EMBL/GenBank/DDBJ databases">
        <title>Bird 10,000 Genomes (B10K) Project - Family phase.</title>
        <authorList>
            <person name="Zhang G."/>
        </authorList>
    </citation>
    <scope>NUCLEOTIDE SEQUENCE [LARGE SCALE GENOMIC DNA]</scope>
    <source>
        <strain evidence="13">B10K-DU-001-42</strain>
        <tissue evidence="13">Muscle</tissue>
    </source>
</reference>
<comment type="caution">
    <text evidence="11">Lacks conserved residue(s) required for the propagation of feature annotation.</text>
</comment>
<feature type="domain" description="Myosin motor" evidence="12">
    <location>
        <begin position="4"/>
        <end position="98"/>
    </location>
</feature>
<dbReference type="GO" id="GO:0000146">
    <property type="term" value="F:microfilament motor activity"/>
    <property type="evidence" value="ECO:0007669"/>
    <property type="project" value="TreeGrafter"/>
</dbReference>
<keyword evidence="8" id="KW-0505">Motor protein</keyword>
<keyword evidence="5" id="KW-0547">Nucleotide-binding</keyword>
<evidence type="ECO:0000256" key="6">
    <source>
        <dbReference type="ARBA" id="ARBA00022840"/>
    </source>
</evidence>
<dbReference type="PROSITE" id="PS51456">
    <property type="entry name" value="MYOSIN_MOTOR"/>
    <property type="match status" value="1"/>
</dbReference>
<comment type="subcellular location">
    <subcellularLocation>
        <location evidence="2">Cell projection</location>
    </subcellularLocation>
    <subcellularLocation>
        <location evidence="1">Cytoplasm</location>
        <location evidence="1">Cytoskeleton</location>
    </subcellularLocation>
</comment>
<evidence type="ECO:0000256" key="11">
    <source>
        <dbReference type="PROSITE-ProRule" id="PRU00782"/>
    </source>
</evidence>
<dbReference type="InterPro" id="IPR036961">
    <property type="entry name" value="Kinesin_motor_dom_sf"/>
</dbReference>
<evidence type="ECO:0000256" key="7">
    <source>
        <dbReference type="ARBA" id="ARBA00023123"/>
    </source>
</evidence>
<dbReference type="EMBL" id="VWYK01084062">
    <property type="protein sequence ID" value="NXR12547.1"/>
    <property type="molecule type" value="Genomic_DNA"/>
</dbReference>
<keyword evidence="6" id="KW-0067">ATP-binding</keyword>
<keyword evidence="4" id="KW-0677">Repeat</keyword>
<dbReference type="PANTHER" id="PTHR46256">
    <property type="entry name" value="AGAP011099-PA"/>
    <property type="match status" value="1"/>
</dbReference>
<comment type="similarity">
    <text evidence="11">Belongs to the TRAFAC class myosin-kinesin ATPase superfamily. Myosin family.</text>
</comment>
<dbReference type="PANTHER" id="PTHR46256:SF5">
    <property type="entry name" value="MYOSIN-IIIB-LIKE"/>
    <property type="match status" value="1"/>
</dbReference>
<dbReference type="OrthoDB" id="6108017at2759"/>
<dbReference type="SUPFAM" id="SSF52540">
    <property type="entry name" value="P-loop containing nucleoside triphosphate hydrolases"/>
    <property type="match status" value="1"/>
</dbReference>
<evidence type="ECO:0000313" key="14">
    <source>
        <dbReference type="Proteomes" id="UP000536381"/>
    </source>
</evidence>
<evidence type="ECO:0000256" key="1">
    <source>
        <dbReference type="ARBA" id="ARBA00004245"/>
    </source>
</evidence>
<keyword evidence="7 11" id="KW-0518">Myosin</keyword>
<accession>A0A7L2INS4</accession>
<evidence type="ECO:0000256" key="2">
    <source>
        <dbReference type="ARBA" id="ARBA00004316"/>
    </source>
</evidence>